<dbReference type="GO" id="GO:0006493">
    <property type="term" value="P:protein O-linked glycosylation"/>
    <property type="evidence" value="ECO:0000318"/>
    <property type="project" value="GO_Central"/>
</dbReference>
<evidence type="ECO:0000313" key="9">
    <source>
        <dbReference type="EMBL" id="AAS54224.1"/>
    </source>
</evidence>
<dbReference type="Gene3D" id="3.90.550.10">
    <property type="entry name" value="Spore Coat Polysaccharide Biosynthesis Protein SpsA, Chain A"/>
    <property type="match status" value="1"/>
</dbReference>
<keyword evidence="10" id="KW-1185">Reference proteome</keyword>
<dbReference type="Proteomes" id="UP000000591">
    <property type="component" value="Chromosome VII"/>
</dbReference>
<comment type="subcellular location">
    <subcellularLocation>
        <location evidence="1">Membrane</location>
        <topology evidence="1">Single-pass type II membrane protein</topology>
    </subcellularLocation>
</comment>
<comment type="similarity">
    <text evidence="2">Belongs to the glycosyltransferase 15 family.</text>
</comment>
<evidence type="ECO:0000313" key="10">
    <source>
        <dbReference type="Proteomes" id="UP000000591"/>
    </source>
</evidence>
<evidence type="ECO:0000256" key="3">
    <source>
        <dbReference type="ARBA" id="ARBA00022676"/>
    </source>
</evidence>
<keyword evidence="4" id="KW-0808">Transferase</keyword>
<dbReference type="AlphaFoldDB" id="Q751H3"/>
<keyword evidence="5" id="KW-0812">Transmembrane</keyword>
<organism evidence="9 10">
    <name type="scientific">Eremothecium gossypii (strain ATCC 10895 / CBS 109.51 / FGSC 9923 / NRRL Y-1056)</name>
    <name type="common">Yeast</name>
    <name type="synonym">Ashbya gossypii</name>
    <dbReference type="NCBI Taxonomy" id="284811"/>
    <lineage>
        <taxon>Eukaryota</taxon>
        <taxon>Fungi</taxon>
        <taxon>Dikarya</taxon>
        <taxon>Ascomycota</taxon>
        <taxon>Saccharomycotina</taxon>
        <taxon>Saccharomycetes</taxon>
        <taxon>Saccharomycetales</taxon>
        <taxon>Saccharomycetaceae</taxon>
        <taxon>Eremothecium</taxon>
    </lineage>
</organism>
<dbReference type="GO" id="GO:0005794">
    <property type="term" value="C:Golgi apparatus"/>
    <property type="evidence" value="ECO:0000318"/>
    <property type="project" value="GO_Central"/>
</dbReference>
<dbReference type="InterPro" id="IPR029044">
    <property type="entry name" value="Nucleotide-diphossugar_trans"/>
</dbReference>
<dbReference type="GeneID" id="4622693"/>
<evidence type="ECO:0000256" key="5">
    <source>
        <dbReference type="ARBA" id="ARBA00022968"/>
    </source>
</evidence>
<proteinExistence type="inferred from homology"/>
<sequence>MAVLLSKKVIRVALLSSVVLLFLGLLSGHQDVQEYMPDSVRDMHSSVKGSLTGVWGGRTEAVVEETKSDAGVAHADSGAERSKAPAKAKEPAEEWMRKPAPVQADGKVRASFVSLVRNSQLEGIIPAIKLVEQRFNHKYHYPWLFLNDEPFNEEFKTEIRKVVSSEARFETIPKEHWSFPEWIDQDKAAETREKMKGIIYGDSVSYRHMCRFESGFFWRHPALEDYDWYWRVEPDTKLFCDIDYDVFRWMQDNDKVYGFTISIHEFQATIPTLWETTTNFIKKHPEYVAKDNMQGFISDDNGKTYNLCHFWSNFEIASLNFWRSKPYREYFDYLDQAGGFFYERWGDAPVHSIAASLFLPKDKIHFFNDIAYYHGPFTHCPIEKDVFQKGNCDCNPDDDFTFQGYACGHKYYEVNSMKKPPGYERFQ</sequence>
<dbReference type="eggNOG" id="KOG4472">
    <property type="taxonomic scope" value="Eukaryota"/>
</dbReference>
<dbReference type="PIRSF" id="PIRSF018153">
    <property type="entry name" value="Glyco_trans_15"/>
    <property type="match status" value="1"/>
</dbReference>
<evidence type="ECO:0000256" key="4">
    <source>
        <dbReference type="ARBA" id="ARBA00022679"/>
    </source>
</evidence>
<dbReference type="GO" id="GO:0016020">
    <property type="term" value="C:membrane"/>
    <property type="evidence" value="ECO:0007669"/>
    <property type="project" value="UniProtKB-SubCell"/>
</dbReference>
<reference evidence="9 10" key="1">
    <citation type="journal article" date="2004" name="Science">
        <title>The Ashbya gossypii genome as a tool for mapping the ancient Saccharomyces cerevisiae genome.</title>
        <authorList>
            <person name="Dietrich F.S."/>
            <person name="Voegeli S."/>
            <person name="Brachat S."/>
            <person name="Lerch A."/>
            <person name="Gates K."/>
            <person name="Steiner S."/>
            <person name="Mohr C."/>
            <person name="Pohlmann R."/>
            <person name="Luedi P."/>
            <person name="Choi S."/>
            <person name="Wing R.A."/>
            <person name="Flavier A."/>
            <person name="Gaffney T.D."/>
            <person name="Philippsen P."/>
        </authorList>
    </citation>
    <scope>NUCLEOTIDE SEQUENCE [LARGE SCALE GENOMIC DNA]</scope>
    <source>
        <strain evidence="10">ATCC 10895 / CBS 109.51 / FGSC 9923 / NRRL Y-1056</strain>
    </source>
</reference>
<dbReference type="SUPFAM" id="SSF53448">
    <property type="entry name" value="Nucleotide-diphospho-sugar transferases"/>
    <property type="match status" value="1"/>
</dbReference>
<evidence type="ECO:0000256" key="2">
    <source>
        <dbReference type="ARBA" id="ARBA00007677"/>
    </source>
</evidence>
<keyword evidence="3" id="KW-0328">Glycosyltransferase</keyword>
<dbReference type="InterPro" id="IPR002685">
    <property type="entry name" value="Glyco_trans_15"/>
</dbReference>
<dbReference type="PANTHER" id="PTHR31121:SF8">
    <property type="entry name" value="GLYCOLIPID 2-ALPHA-MANNOSYLTRANSFERASE-RELATED"/>
    <property type="match status" value="1"/>
</dbReference>
<name>Q751H3_EREGS</name>
<dbReference type="FunFam" id="3.90.550.10:FF:000051">
    <property type="entry name" value="Alpha-1,2-mannosyltransferase (Ktr4)"/>
    <property type="match status" value="1"/>
</dbReference>
<dbReference type="OrthoDB" id="439943at2759"/>
<dbReference type="OMA" id="YTQCPLN"/>
<feature type="region of interest" description="Disordered" evidence="7">
    <location>
        <begin position="69"/>
        <end position="91"/>
    </location>
</feature>
<feature type="chain" id="PRO_5004286601" evidence="8">
    <location>
        <begin position="29"/>
        <end position="427"/>
    </location>
</feature>
<evidence type="ECO:0000256" key="7">
    <source>
        <dbReference type="SAM" id="MobiDB-lite"/>
    </source>
</evidence>
<protein>
    <submittedName>
        <fullName evidence="9">AGL267Cp</fullName>
    </submittedName>
</protein>
<dbReference type="InParanoid" id="Q751H3"/>
<dbReference type="PANTHER" id="PTHR31121">
    <property type="entry name" value="ALPHA-1,2 MANNOSYLTRANSFERASE KTR1"/>
    <property type="match status" value="1"/>
</dbReference>
<dbReference type="Pfam" id="PF01793">
    <property type="entry name" value="Glyco_transf_15"/>
    <property type="match status" value="1"/>
</dbReference>
<gene>
    <name evidence="9" type="ORF">AGOS_AGL267C</name>
</gene>
<keyword evidence="5" id="KW-0735">Signal-anchor</keyword>
<feature type="signal peptide" evidence="8">
    <location>
        <begin position="1"/>
        <end position="28"/>
    </location>
</feature>
<dbReference type="EMBL" id="AE016820">
    <property type="protein sequence ID" value="AAS54224.1"/>
    <property type="molecule type" value="Genomic_DNA"/>
</dbReference>
<dbReference type="HOGENOM" id="CLU_024327_1_0_1"/>
<evidence type="ECO:0000256" key="1">
    <source>
        <dbReference type="ARBA" id="ARBA00004606"/>
    </source>
</evidence>
<dbReference type="GO" id="GO:0000026">
    <property type="term" value="F:alpha-1,2-mannosyltransferase activity"/>
    <property type="evidence" value="ECO:0000318"/>
    <property type="project" value="GO_Central"/>
</dbReference>
<evidence type="ECO:0000256" key="6">
    <source>
        <dbReference type="PIRSR" id="PIRSR018153-1"/>
    </source>
</evidence>
<dbReference type="CAZy" id="GT15">
    <property type="family name" value="Glycosyltransferase Family 15"/>
</dbReference>
<dbReference type="RefSeq" id="NP_986400.1">
    <property type="nucleotide sequence ID" value="NM_211462.1"/>
</dbReference>
<accession>Q751H3</accession>
<dbReference type="FunCoup" id="Q751H3">
    <property type="interactions" value="123"/>
</dbReference>
<dbReference type="KEGG" id="ago:AGOS_AGL267C"/>
<dbReference type="GO" id="GO:0000032">
    <property type="term" value="P:cell wall mannoprotein biosynthetic process"/>
    <property type="evidence" value="ECO:0000318"/>
    <property type="project" value="GO_Central"/>
</dbReference>
<dbReference type="GO" id="GO:0006487">
    <property type="term" value="P:protein N-linked glycosylation"/>
    <property type="evidence" value="ECO:0000318"/>
    <property type="project" value="GO_Central"/>
</dbReference>
<dbReference type="STRING" id="284811.Q751H3"/>
<feature type="compositionally biased region" description="Basic and acidic residues" evidence="7">
    <location>
        <begin position="77"/>
        <end position="91"/>
    </location>
</feature>
<evidence type="ECO:0000256" key="8">
    <source>
        <dbReference type="SAM" id="SignalP"/>
    </source>
</evidence>
<keyword evidence="8" id="KW-0732">Signal</keyword>
<feature type="active site" description="Nucleophile" evidence="6">
    <location>
        <position position="315"/>
    </location>
</feature>
<reference evidence="10" key="2">
    <citation type="journal article" date="2013" name="G3 (Bethesda)">
        <title>Genomes of Ashbya fungi isolated from insects reveal four mating-type loci, numerous translocations, lack of transposons, and distinct gene duplications.</title>
        <authorList>
            <person name="Dietrich F.S."/>
            <person name="Voegeli S."/>
            <person name="Kuo S."/>
            <person name="Philippsen P."/>
        </authorList>
    </citation>
    <scope>GENOME REANNOTATION</scope>
    <source>
        <strain evidence="10">ATCC 10895 / CBS 109.51 / FGSC 9923 / NRRL Y-1056</strain>
    </source>
</reference>